<dbReference type="InterPro" id="IPR008979">
    <property type="entry name" value="Galactose-bd-like_sf"/>
</dbReference>
<dbReference type="PANTHER" id="PTHR33906:SF1">
    <property type="entry name" value="INTRAFLAGELLAR TRANSPORT PROTEIN 25 HOMOLOG"/>
    <property type="match status" value="1"/>
</dbReference>
<name>A0AAE1PNK8_9EUCA</name>
<feature type="compositionally biased region" description="Low complexity" evidence="1">
    <location>
        <begin position="145"/>
        <end position="155"/>
    </location>
</feature>
<feature type="compositionally biased region" description="Pro residues" evidence="1">
    <location>
        <begin position="345"/>
        <end position="356"/>
    </location>
</feature>
<dbReference type="AlphaFoldDB" id="A0AAE1PNK8"/>
<feature type="domain" description="F5/8 type C" evidence="2">
    <location>
        <begin position="204"/>
        <end position="315"/>
    </location>
</feature>
<protein>
    <recommendedName>
        <fullName evidence="2">F5/8 type C domain-containing protein</fullName>
    </recommendedName>
</protein>
<feature type="compositionally biased region" description="Acidic residues" evidence="1">
    <location>
        <begin position="81"/>
        <end position="90"/>
    </location>
</feature>
<feature type="compositionally biased region" description="Low complexity" evidence="1">
    <location>
        <begin position="63"/>
        <end position="78"/>
    </location>
</feature>
<dbReference type="Pfam" id="PF00754">
    <property type="entry name" value="F5_F8_type_C"/>
    <property type="match status" value="1"/>
</dbReference>
<dbReference type="PANTHER" id="PTHR33906">
    <property type="entry name" value="INTRAFLAGELLAR TRANSPORT PROTEIN 25 HOMOLOG"/>
    <property type="match status" value="1"/>
</dbReference>
<evidence type="ECO:0000313" key="3">
    <source>
        <dbReference type="EMBL" id="KAK4311776.1"/>
    </source>
</evidence>
<reference evidence="3" key="1">
    <citation type="submission" date="2023-11" db="EMBL/GenBank/DDBJ databases">
        <title>Genome assemblies of two species of porcelain crab, Petrolisthes cinctipes and Petrolisthes manimaculis (Anomura: Porcellanidae).</title>
        <authorList>
            <person name="Angst P."/>
        </authorList>
    </citation>
    <scope>NUCLEOTIDE SEQUENCE</scope>
    <source>
        <strain evidence="3">PB745_02</strain>
        <tissue evidence="3">Gill</tissue>
    </source>
</reference>
<dbReference type="Proteomes" id="UP001292094">
    <property type="component" value="Unassembled WGS sequence"/>
</dbReference>
<sequence>MIRWCPWSPLGARPLDQPSVAAARLPSATSRPGTPIVTARRALCVTLKSSARTNSRNSLLVHSAGSRQGSAGRSLSRLEVPAEEEEEGDQDFTAPRDFCTETTQSNSSPGEDTKAGFSEDNTSSVSSPSAPTASCPHHHHHHQQQQHQQQHPTTTTATRVLSTALYRARHSRYCRCASGEGSVESAEAAAAATTTMVEGKVVFSTSHDPTFPPTAILDGRNDTYWSSSGLYPQVVVVSLPSITSVTSLDLLAYNVRKVVVARSVKNQPTDFEDVIEKELPHDEGKLQNSVLSSEPMTASHLKITIVEGHDHFCSVHKVTVVGSATSAGGQAGLGGVTNTITRDAPMPPKPPTPHEPASPMMVRQRSPRQVLPISDPLTLTPAEDEEEEEDDNKDKGVWWTSD</sequence>
<dbReference type="Gene3D" id="2.60.120.260">
    <property type="entry name" value="Galactose-binding domain-like"/>
    <property type="match status" value="1"/>
</dbReference>
<feature type="compositionally biased region" description="Polar residues" evidence="1">
    <location>
        <begin position="100"/>
        <end position="110"/>
    </location>
</feature>
<evidence type="ECO:0000259" key="2">
    <source>
        <dbReference type="Pfam" id="PF00754"/>
    </source>
</evidence>
<comment type="caution">
    <text evidence="3">The sequence shown here is derived from an EMBL/GenBank/DDBJ whole genome shotgun (WGS) entry which is preliminary data.</text>
</comment>
<gene>
    <name evidence="3" type="ORF">Pmani_016733</name>
</gene>
<feature type="compositionally biased region" description="Low complexity" evidence="1">
    <location>
        <begin position="122"/>
        <end position="134"/>
    </location>
</feature>
<proteinExistence type="predicted"/>
<feature type="region of interest" description="Disordered" evidence="1">
    <location>
        <begin position="58"/>
        <end position="155"/>
    </location>
</feature>
<dbReference type="InterPro" id="IPR000421">
    <property type="entry name" value="FA58C"/>
</dbReference>
<dbReference type="SUPFAM" id="SSF49785">
    <property type="entry name" value="Galactose-binding domain-like"/>
    <property type="match status" value="1"/>
</dbReference>
<dbReference type="InterPro" id="IPR033558">
    <property type="entry name" value="IFT25"/>
</dbReference>
<dbReference type="GO" id="GO:0042073">
    <property type="term" value="P:intraciliary transport"/>
    <property type="evidence" value="ECO:0007669"/>
    <property type="project" value="InterPro"/>
</dbReference>
<evidence type="ECO:0000313" key="4">
    <source>
        <dbReference type="Proteomes" id="UP001292094"/>
    </source>
</evidence>
<accession>A0AAE1PNK8</accession>
<dbReference type="EMBL" id="JAWZYT010001481">
    <property type="protein sequence ID" value="KAK4311776.1"/>
    <property type="molecule type" value="Genomic_DNA"/>
</dbReference>
<feature type="compositionally biased region" description="Acidic residues" evidence="1">
    <location>
        <begin position="382"/>
        <end position="391"/>
    </location>
</feature>
<dbReference type="GO" id="GO:0005929">
    <property type="term" value="C:cilium"/>
    <property type="evidence" value="ECO:0007669"/>
    <property type="project" value="TreeGrafter"/>
</dbReference>
<keyword evidence="4" id="KW-1185">Reference proteome</keyword>
<evidence type="ECO:0000256" key="1">
    <source>
        <dbReference type="SAM" id="MobiDB-lite"/>
    </source>
</evidence>
<organism evidence="3 4">
    <name type="scientific">Petrolisthes manimaculis</name>
    <dbReference type="NCBI Taxonomy" id="1843537"/>
    <lineage>
        <taxon>Eukaryota</taxon>
        <taxon>Metazoa</taxon>
        <taxon>Ecdysozoa</taxon>
        <taxon>Arthropoda</taxon>
        <taxon>Crustacea</taxon>
        <taxon>Multicrustacea</taxon>
        <taxon>Malacostraca</taxon>
        <taxon>Eumalacostraca</taxon>
        <taxon>Eucarida</taxon>
        <taxon>Decapoda</taxon>
        <taxon>Pleocyemata</taxon>
        <taxon>Anomura</taxon>
        <taxon>Galatheoidea</taxon>
        <taxon>Porcellanidae</taxon>
        <taxon>Petrolisthes</taxon>
    </lineage>
</organism>
<feature type="region of interest" description="Disordered" evidence="1">
    <location>
        <begin position="332"/>
        <end position="402"/>
    </location>
</feature>
<dbReference type="GO" id="GO:0030992">
    <property type="term" value="C:intraciliary transport particle B"/>
    <property type="evidence" value="ECO:0007669"/>
    <property type="project" value="InterPro"/>
</dbReference>